<dbReference type="SMART" id="SM00342">
    <property type="entry name" value="HTH_ARAC"/>
    <property type="match status" value="1"/>
</dbReference>
<dbReference type="SUPFAM" id="SSF51215">
    <property type="entry name" value="Regulatory protein AraC"/>
    <property type="match status" value="1"/>
</dbReference>
<organism evidence="5 6">
    <name type="scientific">Alistipes communis</name>
    <dbReference type="NCBI Taxonomy" id="2585118"/>
    <lineage>
        <taxon>Bacteria</taxon>
        <taxon>Pseudomonadati</taxon>
        <taxon>Bacteroidota</taxon>
        <taxon>Bacteroidia</taxon>
        <taxon>Bacteroidales</taxon>
        <taxon>Rikenellaceae</taxon>
        <taxon>Alistipes</taxon>
    </lineage>
</organism>
<dbReference type="PANTHER" id="PTHR43280">
    <property type="entry name" value="ARAC-FAMILY TRANSCRIPTIONAL REGULATOR"/>
    <property type="match status" value="1"/>
</dbReference>
<dbReference type="PROSITE" id="PS01124">
    <property type="entry name" value="HTH_ARAC_FAMILY_2"/>
    <property type="match status" value="1"/>
</dbReference>
<dbReference type="PROSITE" id="PS00041">
    <property type="entry name" value="HTH_ARAC_FAMILY_1"/>
    <property type="match status" value="1"/>
</dbReference>
<dbReference type="Gene3D" id="1.10.10.60">
    <property type="entry name" value="Homeodomain-like"/>
    <property type="match status" value="2"/>
</dbReference>
<dbReference type="Pfam" id="PF02311">
    <property type="entry name" value="AraC_binding"/>
    <property type="match status" value="1"/>
</dbReference>
<evidence type="ECO:0000259" key="4">
    <source>
        <dbReference type="PROSITE" id="PS01124"/>
    </source>
</evidence>
<gene>
    <name evidence="5" type="ORF">A5CBH24_23970</name>
</gene>
<proteinExistence type="predicted"/>
<sequence>MEDTAIPYELPEAENHSFFFIDQRVETRTEAKLHRHDAWELYYVVHGYGSRTAGDTCQPFTAGDVALIPPSMLHRWEYAPESADTDGRIRYLMAAFDHSLVKRCMEAFPEVRNRLAGIPFPTDALKFGPESSRIIRKLLSEMTGMDELERLSAMLRLLPTVFTSPDHTFAGRPMRIERDVRRMQQIAAYVMAHYVHAISLKEIAAEVGMNRSAFCSYFKRCKGMTFSQFVTQYRLNTACELLKHSQKQVSEICYLVGFNDVPHFNRMFKKAKRMSPKAYRNAESIKSP</sequence>
<dbReference type="InterPro" id="IPR018060">
    <property type="entry name" value="HTH_AraC"/>
</dbReference>
<evidence type="ECO:0000256" key="1">
    <source>
        <dbReference type="ARBA" id="ARBA00023015"/>
    </source>
</evidence>
<keyword evidence="3" id="KW-0804">Transcription</keyword>
<dbReference type="InterPro" id="IPR037923">
    <property type="entry name" value="HTH-like"/>
</dbReference>
<evidence type="ECO:0000313" key="6">
    <source>
        <dbReference type="Proteomes" id="UP000318946"/>
    </source>
</evidence>
<evidence type="ECO:0000313" key="5">
    <source>
        <dbReference type="EMBL" id="BBL05084.1"/>
    </source>
</evidence>
<dbReference type="Gene3D" id="2.60.120.10">
    <property type="entry name" value="Jelly Rolls"/>
    <property type="match status" value="1"/>
</dbReference>
<reference evidence="6" key="1">
    <citation type="submission" date="2019-06" db="EMBL/GenBank/DDBJ databases">
        <title>Alistipes onderdonkii subsp. vulgaris subsp. nov., Alistipes dispar sp. nov. and Alistipes communis sp. nov., isolated from human faeces, and creation of Alistipes onderdonkii subsp. onderdonkii subsp. nov.</title>
        <authorList>
            <person name="Sakamoto M."/>
            <person name="Ikeyama N."/>
            <person name="Ogata Y."/>
            <person name="Suda W."/>
            <person name="Iino T."/>
            <person name="Hattori M."/>
            <person name="Ohkuma M."/>
        </authorList>
    </citation>
    <scope>NUCLEOTIDE SEQUENCE [LARGE SCALE GENOMIC DNA]</scope>
    <source>
        <strain evidence="6">5CBH24</strain>
    </source>
</reference>
<dbReference type="InterPro" id="IPR009057">
    <property type="entry name" value="Homeodomain-like_sf"/>
</dbReference>
<dbReference type="GO" id="GO:0003700">
    <property type="term" value="F:DNA-binding transcription factor activity"/>
    <property type="evidence" value="ECO:0007669"/>
    <property type="project" value="InterPro"/>
</dbReference>
<dbReference type="OrthoDB" id="2569619at2"/>
<dbReference type="AlphaFoldDB" id="A0A4Y1WX86"/>
<accession>A0A4Y1WX86</accession>
<dbReference type="GeneID" id="78343114"/>
<evidence type="ECO:0000256" key="3">
    <source>
        <dbReference type="ARBA" id="ARBA00023163"/>
    </source>
</evidence>
<dbReference type="RefSeq" id="WP_141413334.1">
    <property type="nucleotide sequence ID" value="NZ_AP019735.1"/>
</dbReference>
<dbReference type="GO" id="GO:0043565">
    <property type="term" value="F:sequence-specific DNA binding"/>
    <property type="evidence" value="ECO:0007669"/>
    <property type="project" value="InterPro"/>
</dbReference>
<keyword evidence="2" id="KW-0238">DNA-binding</keyword>
<keyword evidence="1" id="KW-0805">Transcription regulation</keyword>
<dbReference type="KEGG" id="acou:A5CBH24_23970"/>
<feature type="domain" description="HTH araC/xylS-type" evidence="4">
    <location>
        <begin position="184"/>
        <end position="282"/>
    </location>
</feature>
<protein>
    <recommendedName>
        <fullName evidence="4">HTH araC/xylS-type domain-containing protein</fullName>
    </recommendedName>
</protein>
<keyword evidence="6" id="KW-1185">Reference proteome</keyword>
<dbReference type="Proteomes" id="UP000318946">
    <property type="component" value="Chromosome"/>
</dbReference>
<dbReference type="SUPFAM" id="SSF46689">
    <property type="entry name" value="Homeodomain-like"/>
    <property type="match status" value="2"/>
</dbReference>
<dbReference type="InterPro" id="IPR014710">
    <property type="entry name" value="RmlC-like_jellyroll"/>
</dbReference>
<dbReference type="EMBL" id="AP019735">
    <property type="protein sequence ID" value="BBL05084.1"/>
    <property type="molecule type" value="Genomic_DNA"/>
</dbReference>
<dbReference type="PANTHER" id="PTHR43280:SF27">
    <property type="entry name" value="TRANSCRIPTIONAL REGULATOR MTLR"/>
    <property type="match status" value="1"/>
</dbReference>
<dbReference type="InterPro" id="IPR018062">
    <property type="entry name" value="HTH_AraC-typ_CS"/>
</dbReference>
<evidence type="ECO:0000256" key="2">
    <source>
        <dbReference type="ARBA" id="ARBA00023125"/>
    </source>
</evidence>
<dbReference type="Pfam" id="PF12833">
    <property type="entry name" value="HTH_18"/>
    <property type="match status" value="1"/>
</dbReference>
<dbReference type="InterPro" id="IPR003313">
    <property type="entry name" value="AraC-bd"/>
</dbReference>
<name>A0A4Y1WX86_9BACT</name>